<accession>A0AAE1CSS8</accession>
<dbReference type="AlphaFoldDB" id="A0AAE1CSS8"/>
<reference evidence="1" key="1">
    <citation type="journal article" date="2023" name="G3 (Bethesda)">
        <title>A reference genome for the long-term kleptoplast-retaining sea slug Elysia crispata morphotype clarki.</title>
        <authorList>
            <person name="Eastman K.E."/>
            <person name="Pendleton A.L."/>
            <person name="Shaikh M.A."/>
            <person name="Suttiyut T."/>
            <person name="Ogas R."/>
            <person name="Tomko P."/>
            <person name="Gavelis G."/>
            <person name="Widhalm J.R."/>
            <person name="Wisecaver J.H."/>
        </authorList>
    </citation>
    <scope>NUCLEOTIDE SEQUENCE</scope>
    <source>
        <strain evidence="1">ECLA1</strain>
    </source>
</reference>
<organism evidence="1 2">
    <name type="scientific">Elysia crispata</name>
    <name type="common">lettuce slug</name>
    <dbReference type="NCBI Taxonomy" id="231223"/>
    <lineage>
        <taxon>Eukaryota</taxon>
        <taxon>Metazoa</taxon>
        <taxon>Spiralia</taxon>
        <taxon>Lophotrochozoa</taxon>
        <taxon>Mollusca</taxon>
        <taxon>Gastropoda</taxon>
        <taxon>Heterobranchia</taxon>
        <taxon>Euthyneura</taxon>
        <taxon>Panpulmonata</taxon>
        <taxon>Sacoglossa</taxon>
        <taxon>Placobranchoidea</taxon>
        <taxon>Plakobranchidae</taxon>
        <taxon>Elysia</taxon>
    </lineage>
</organism>
<keyword evidence="2" id="KW-1185">Reference proteome</keyword>
<name>A0AAE1CSS8_9GAST</name>
<dbReference type="Proteomes" id="UP001283361">
    <property type="component" value="Unassembled WGS sequence"/>
</dbReference>
<proteinExistence type="predicted"/>
<evidence type="ECO:0000313" key="2">
    <source>
        <dbReference type="Proteomes" id="UP001283361"/>
    </source>
</evidence>
<comment type="caution">
    <text evidence="1">The sequence shown here is derived from an EMBL/GenBank/DDBJ whole genome shotgun (WGS) entry which is preliminary data.</text>
</comment>
<evidence type="ECO:0000313" key="1">
    <source>
        <dbReference type="EMBL" id="KAK3733083.1"/>
    </source>
</evidence>
<protein>
    <submittedName>
        <fullName evidence="1">Uncharacterized protein</fullName>
    </submittedName>
</protein>
<dbReference type="EMBL" id="JAWDGP010006919">
    <property type="protein sequence ID" value="KAK3733083.1"/>
    <property type="molecule type" value="Genomic_DNA"/>
</dbReference>
<gene>
    <name evidence="1" type="ORF">RRG08_065066</name>
</gene>
<feature type="non-terminal residue" evidence="1">
    <location>
        <position position="1"/>
    </location>
</feature>
<sequence>NSKSRRPSSFLSLGSRDKILYVIVAIALEKLEEWNREGRPPG</sequence>